<keyword evidence="1" id="KW-0539">Nucleus</keyword>
<accession>A0A1W5CRT1</accession>
<keyword evidence="5" id="KW-1185">Reference proteome</keyword>
<dbReference type="CDD" id="cd00067">
    <property type="entry name" value="GAL4"/>
    <property type="match status" value="1"/>
</dbReference>
<dbReference type="InterPro" id="IPR001138">
    <property type="entry name" value="Zn2Cys6_DnaBD"/>
</dbReference>
<evidence type="ECO:0000259" key="3">
    <source>
        <dbReference type="PROSITE" id="PS50048"/>
    </source>
</evidence>
<dbReference type="PROSITE" id="PS50048">
    <property type="entry name" value="ZN2_CY6_FUNGAL_2"/>
    <property type="match status" value="1"/>
</dbReference>
<dbReference type="InterPro" id="IPR036864">
    <property type="entry name" value="Zn2-C6_fun-type_DNA-bd_sf"/>
</dbReference>
<organism evidence="4 5">
    <name type="scientific">Lasallia pustulata</name>
    <dbReference type="NCBI Taxonomy" id="136370"/>
    <lineage>
        <taxon>Eukaryota</taxon>
        <taxon>Fungi</taxon>
        <taxon>Dikarya</taxon>
        <taxon>Ascomycota</taxon>
        <taxon>Pezizomycotina</taxon>
        <taxon>Lecanoromycetes</taxon>
        <taxon>OSLEUM clade</taxon>
        <taxon>Umbilicariomycetidae</taxon>
        <taxon>Umbilicariales</taxon>
        <taxon>Umbilicariaceae</taxon>
        <taxon>Lasallia</taxon>
    </lineage>
</organism>
<protein>
    <submittedName>
        <fullName evidence="4">Zn(2)-C6 fungal-type DNA-binding domain</fullName>
    </submittedName>
</protein>
<dbReference type="Gene3D" id="4.10.240.10">
    <property type="entry name" value="Zn(2)-C6 fungal-type DNA-binding domain"/>
    <property type="match status" value="1"/>
</dbReference>
<feature type="domain" description="Zn(2)-C6 fungal-type" evidence="3">
    <location>
        <begin position="10"/>
        <end position="39"/>
    </location>
</feature>
<feature type="region of interest" description="Disordered" evidence="2">
    <location>
        <begin position="60"/>
        <end position="83"/>
    </location>
</feature>
<dbReference type="EMBL" id="FWEW01000062">
    <property type="protein sequence ID" value="SLM33557.1"/>
    <property type="molecule type" value="Genomic_DNA"/>
</dbReference>
<evidence type="ECO:0000256" key="1">
    <source>
        <dbReference type="ARBA" id="ARBA00023242"/>
    </source>
</evidence>
<keyword evidence="4" id="KW-0238">DNA-binding</keyword>
<dbReference type="PANTHER" id="PTHR38791:SF13">
    <property type="entry name" value="ZN(2)-C6 FUNGAL-TYPE DOMAIN-CONTAINING PROTEIN"/>
    <property type="match status" value="1"/>
</dbReference>
<dbReference type="AlphaFoldDB" id="A0A1W5CRT1"/>
<proteinExistence type="predicted"/>
<sequence>MVYCGKPSTGCQTCRSRRIKCDEARPVCAQCAKSNRVCSGYRDEVDLLFRNENKVTEIRAQRSAAARSTESGGKSMKKPQLRPVSSSYCNAAANLHSWRARNASSSSSPRVLPENAEQHALCHFFTNYVPTTRHPESTFLGYLLPVWREAGSESALSAATSTVALMGLGYAPERNQLIHKARQNYSMAISKLNAAISNPVEARRDETLLSVLLFSLYQKMVGTPESLITWTKHTDGAVALVKLRGKDISHSPISLQLFLAVRAQMIINQTSKCEPIPPLSISTGDWTDLPPSESESENAANRLGVMAVEIPNYRSVAYSLLSGPRNEVTKAKVAELLEDAMSFDIQLASWPSTVTGDQWLYKPFNPLEQDPDDPEIFYHGSVHEYPNIWVCSVWNDYRLARIFILAIVLNCTEWLVSPLSRTQTSAYKYATTNLRKMVDEISASVPFALGHQLPNVDGVKVISMLNTQNSKVTTDQASSILGGYSLMWPLFVASNVPCAPESQRRWLRRRQTHIAKGYDYDHAHTMKLLGGHVIAERQEAVEMELAPAFSFFMPPPS</sequence>
<dbReference type="PROSITE" id="PS00463">
    <property type="entry name" value="ZN2_CY6_FUNGAL_1"/>
    <property type="match status" value="1"/>
</dbReference>
<name>A0A1W5CRT1_9LECA</name>
<dbReference type="Proteomes" id="UP000192927">
    <property type="component" value="Unassembled WGS sequence"/>
</dbReference>
<dbReference type="PANTHER" id="PTHR38791">
    <property type="entry name" value="ZN(II)2CYS6 TRANSCRIPTION FACTOR (EUROFUNG)-RELATED-RELATED"/>
    <property type="match status" value="1"/>
</dbReference>
<dbReference type="SUPFAM" id="SSF57701">
    <property type="entry name" value="Zn2/Cys6 DNA-binding domain"/>
    <property type="match status" value="1"/>
</dbReference>
<dbReference type="Pfam" id="PF00172">
    <property type="entry name" value="Zn_clus"/>
    <property type="match status" value="1"/>
</dbReference>
<evidence type="ECO:0000256" key="2">
    <source>
        <dbReference type="SAM" id="MobiDB-lite"/>
    </source>
</evidence>
<dbReference type="InterPro" id="IPR021858">
    <property type="entry name" value="Fun_TF"/>
</dbReference>
<dbReference type="Pfam" id="PF11951">
    <property type="entry name" value="Fungal_trans_2"/>
    <property type="match status" value="1"/>
</dbReference>
<dbReference type="InterPro" id="IPR053175">
    <property type="entry name" value="DHMBA_Reg_Transcription_Factor"/>
</dbReference>
<dbReference type="GO" id="GO:0000981">
    <property type="term" value="F:DNA-binding transcription factor activity, RNA polymerase II-specific"/>
    <property type="evidence" value="ECO:0007669"/>
    <property type="project" value="InterPro"/>
</dbReference>
<dbReference type="GO" id="GO:0008270">
    <property type="term" value="F:zinc ion binding"/>
    <property type="evidence" value="ECO:0007669"/>
    <property type="project" value="InterPro"/>
</dbReference>
<evidence type="ECO:0000313" key="5">
    <source>
        <dbReference type="Proteomes" id="UP000192927"/>
    </source>
</evidence>
<evidence type="ECO:0000313" key="4">
    <source>
        <dbReference type="EMBL" id="SLM33557.1"/>
    </source>
</evidence>
<reference evidence="5" key="1">
    <citation type="submission" date="2017-03" db="EMBL/GenBank/DDBJ databases">
        <authorList>
            <person name="Sharma R."/>
            <person name="Thines M."/>
        </authorList>
    </citation>
    <scope>NUCLEOTIDE SEQUENCE [LARGE SCALE GENOMIC DNA]</scope>
</reference>
<dbReference type="GO" id="GO:0003677">
    <property type="term" value="F:DNA binding"/>
    <property type="evidence" value="ECO:0007669"/>
    <property type="project" value="UniProtKB-KW"/>
</dbReference>
<dbReference type="SMART" id="SM00066">
    <property type="entry name" value="GAL4"/>
    <property type="match status" value="1"/>
</dbReference>